<accession>A0A5C6TTB8</accession>
<dbReference type="AlphaFoldDB" id="A0A5C6TTB8"/>
<dbReference type="RefSeq" id="WP_147042849.1">
    <property type="nucleotide sequence ID" value="NZ_BAABIR010000003.1"/>
</dbReference>
<dbReference type="OrthoDB" id="7545296at2"/>
<dbReference type="SUPFAM" id="SSF54593">
    <property type="entry name" value="Glyoxalase/Bleomycin resistance protein/Dihydroxybiphenyl dioxygenase"/>
    <property type="match status" value="1"/>
</dbReference>
<reference evidence="1 2" key="1">
    <citation type="journal article" date="2015" name="J. Microbiol.">
        <title>Sphingosinicella ginsenosidimutans sp. nov., with ginsenoside converting activity.</title>
        <authorList>
            <person name="Kim J.K."/>
            <person name="Kang M.S."/>
            <person name="Park S.C."/>
            <person name="Kim K.M."/>
            <person name="Choi K."/>
            <person name="Yoon M.H."/>
            <person name="Im W.T."/>
        </authorList>
    </citation>
    <scope>NUCLEOTIDE SEQUENCE [LARGE SCALE GENOMIC DNA]</scope>
    <source>
        <strain evidence="1 2">BS-11</strain>
    </source>
</reference>
<dbReference type="EMBL" id="VOQQ01000001">
    <property type="protein sequence ID" value="TXC63439.1"/>
    <property type="molecule type" value="Genomic_DNA"/>
</dbReference>
<evidence type="ECO:0000313" key="2">
    <source>
        <dbReference type="Proteomes" id="UP000321249"/>
    </source>
</evidence>
<dbReference type="Proteomes" id="UP000321249">
    <property type="component" value="Unassembled WGS sequence"/>
</dbReference>
<keyword evidence="2" id="KW-1185">Reference proteome</keyword>
<name>A0A5C6TTB8_9SPHN</name>
<comment type="caution">
    <text evidence="1">The sequence shown here is derived from an EMBL/GenBank/DDBJ whole genome shotgun (WGS) entry which is preliminary data.</text>
</comment>
<proteinExistence type="predicted"/>
<dbReference type="InterPro" id="IPR029068">
    <property type="entry name" value="Glyas_Bleomycin-R_OHBP_Dase"/>
</dbReference>
<protein>
    <submittedName>
        <fullName evidence="1">VOC family protein</fullName>
    </submittedName>
</protein>
<dbReference type="Gene3D" id="3.10.180.10">
    <property type="entry name" value="2,3-Dihydroxybiphenyl 1,2-Dioxygenase, domain 1"/>
    <property type="match status" value="2"/>
</dbReference>
<organism evidence="1 2">
    <name type="scientific">Allosphingosinicella ginsenosidimutans</name>
    <dbReference type="NCBI Taxonomy" id="1176539"/>
    <lineage>
        <taxon>Bacteria</taxon>
        <taxon>Pseudomonadati</taxon>
        <taxon>Pseudomonadota</taxon>
        <taxon>Alphaproteobacteria</taxon>
        <taxon>Sphingomonadales</taxon>
        <taxon>Sphingomonadaceae</taxon>
        <taxon>Allosphingosinicella</taxon>
    </lineage>
</organism>
<sequence length="310" mass="33503">MGDWTTSTDPLLLRIAATTVATPDLDASEADYARWLGYRTIERGTVDAALAESWGTPAAAGERTCVLVPAGEDDVFMRLVEAPAVPGYRPLTTFGWNAFEIIVDDVHTLAAQLAESGFRHLGGPRALQFMPSIVAMQVAGRAGECLYFTMESGDRATSILPPPSGFVGRTFIVVAAGEDFPTMLRWYVDRFALRERPVRQSRVEIIQQAQGLGPDETIELSAIGMRERGNLIELDGYPTGPNRIAAPRPRAPGHLPPGNAMVSIEIADLEPHAALALTPPSRRAGAPYNGRRAFTLRGPAGELIELIETE</sequence>
<gene>
    <name evidence="1" type="ORF">FRZ32_07065</name>
</gene>
<evidence type="ECO:0000313" key="1">
    <source>
        <dbReference type="EMBL" id="TXC63439.1"/>
    </source>
</evidence>